<evidence type="ECO:0000256" key="3">
    <source>
        <dbReference type="ARBA" id="ARBA00023125"/>
    </source>
</evidence>
<dbReference type="PROSITE" id="PS00622">
    <property type="entry name" value="HTH_LUXR_1"/>
    <property type="match status" value="1"/>
</dbReference>
<dbReference type="Gene3D" id="3.40.50.2300">
    <property type="match status" value="1"/>
</dbReference>
<dbReference type="Pfam" id="PF00196">
    <property type="entry name" value="GerE"/>
    <property type="match status" value="1"/>
</dbReference>
<dbReference type="GO" id="GO:0003677">
    <property type="term" value="F:DNA binding"/>
    <property type="evidence" value="ECO:0007669"/>
    <property type="project" value="UniProtKB-KW"/>
</dbReference>
<accession>A0A0A0JK36</accession>
<dbReference type="RefSeq" id="WP_035905265.1">
    <property type="nucleotide sequence ID" value="NZ_AVPK01000006.1"/>
</dbReference>
<comment type="caution">
    <text evidence="8">The sequence shown here is derived from an EMBL/GenBank/DDBJ whole genome shotgun (WGS) entry which is preliminary data.</text>
</comment>
<dbReference type="InterPro" id="IPR058245">
    <property type="entry name" value="NreC/VraR/RcsB-like_REC"/>
</dbReference>
<dbReference type="GO" id="GO:0006355">
    <property type="term" value="P:regulation of DNA-templated transcription"/>
    <property type="evidence" value="ECO:0007669"/>
    <property type="project" value="InterPro"/>
</dbReference>
<keyword evidence="1 5" id="KW-0597">Phosphoprotein</keyword>
<sequence>MRVVIAEDQVLLRDGVTRLLTDNGHDVVAQVGDANVLVDEVNRHRPDLLIADIRMPPTFTDDGARAVLFLRRRFPRLAVVMLTERVDPGLAAQLTDGRVASFGYLLKDRVLDTNDFLASLDAVAGGATIIDPIVVSGYVRREGGRLATLTSREVEVLCLVASGRSNQGIAADLIVSSRTVDAHMRSIFTKLGIGGDPEGNQRVLAVLDWLAELPGQPPMVHSRA</sequence>
<dbReference type="SMART" id="SM00448">
    <property type="entry name" value="REC"/>
    <property type="match status" value="1"/>
</dbReference>
<keyword evidence="3" id="KW-0238">DNA-binding</keyword>
<gene>
    <name evidence="8" type="ORF">N803_14695</name>
</gene>
<keyword evidence="2" id="KW-0805">Transcription regulation</keyword>
<dbReference type="AlphaFoldDB" id="A0A0A0JK36"/>
<dbReference type="SMART" id="SM00421">
    <property type="entry name" value="HTH_LUXR"/>
    <property type="match status" value="1"/>
</dbReference>
<evidence type="ECO:0000256" key="2">
    <source>
        <dbReference type="ARBA" id="ARBA00023015"/>
    </source>
</evidence>
<dbReference type="SUPFAM" id="SSF52172">
    <property type="entry name" value="CheY-like"/>
    <property type="match status" value="1"/>
</dbReference>
<feature type="modified residue" description="4-aspartylphosphate" evidence="5">
    <location>
        <position position="52"/>
    </location>
</feature>
<dbReference type="PANTHER" id="PTHR43214">
    <property type="entry name" value="TWO-COMPONENT RESPONSE REGULATOR"/>
    <property type="match status" value="1"/>
</dbReference>
<evidence type="ECO:0000313" key="8">
    <source>
        <dbReference type="EMBL" id="KGN37109.1"/>
    </source>
</evidence>
<dbReference type="PROSITE" id="PS50110">
    <property type="entry name" value="RESPONSE_REGULATORY"/>
    <property type="match status" value="1"/>
</dbReference>
<evidence type="ECO:0000313" key="9">
    <source>
        <dbReference type="Proteomes" id="UP000030011"/>
    </source>
</evidence>
<dbReference type="CDD" id="cd17535">
    <property type="entry name" value="REC_NarL-like"/>
    <property type="match status" value="1"/>
</dbReference>
<keyword evidence="4" id="KW-0804">Transcription</keyword>
<feature type="domain" description="HTH luxR-type" evidence="6">
    <location>
        <begin position="142"/>
        <end position="207"/>
    </location>
</feature>
<dbReference type="PRINTS" id="PR00038">
    <property type="entry name" value="HTHLUXR"/>
</dbReference>
<evidence type="ECO:0000256" key="5">
    <source>
        <dbReference type="PROSITE-ProRule" id="PRU00169"/>
    </source>
</evidence>
<reference evidence="8 9" key="1">
    <citation type="submission" date="2013-08" db="EMBL/GenBank/DDBJ databases">
        <title>The genome sequence of Knoellia subterranea.</title>
        <authorList>
            <person name="Zhu W."/>
            <person name="Wang G."/>
        </authorList>
    </citation>
    <scope>NUCLEOTIDE SEQUENCE [LARGE SCALE GENOMIC DNA]</scope>
    <source>
        <strain evidence="8 9">KCTC 19937</strain>
    </source>
</reference>
<dbReference type="InterPro" id="IPR039420">
    <property type="entry name" value="WalR-like"/>
</dbReference>
<feature type="domain" description="Response regulatory" evidence="7">
    <location>
        <begin position="2"/>
        <end position="122"/>
    </location>
</feature>
<dbReference type="InterPro" id="IPR001789">
    <property type="entry name" value="Sig_transdc_resp-reg_receiver"/>
</dbReference>
<dbReference type="EMBL" id="AVPK01000006">
    <property type="protein sequence ID" value="KGN37109.1"/>
    <property type="molecule type" value="Genomic_DNA"/>
</dbReference>
<dbReference type="InterPro" id="IPR011006">
    <property type="entry name" value="CheY-like_superfamily"/>
</dbReference>
<protein>
    <submittedName>
        <fullName evidence="8">LuxR family transcriptional regulator</fullName>
    </submittedName>
</protein>
<dbReference type="Pfam" id="PF00072">
    <property type="entry name" value="Response_reg"/>
    <property type="match status" value="1"/>
</dbReference>
<dbReference type="InterPro" id="IPR000792">
    <property type="entry name" value="Tscrpt_reg_LuxR_C"/>
</dbReference>
<evidence type="ECO:0000256" key="1">
    <source>
        <dbReference type="ARBA" id="ARBA00022553"/>
    </source>
</evidence>
<dbReference type="InterPro" id="IPR016032">
    <property type="entry name" value="Sig_transdc_resp-reg_C-effctor"/>
</dbReference>
<dbReference type="OrthoDB" id="9808843at2"/>
<dbReference type="STRING" id="1385521.N803_14695"/>
<proteinExistence type="predicted"/>
<dbReference type="SUPFAM" id="SSF46894">
    <property type="entry name" value="C-terminal effector domain of the bipartite response regulators"/>
    <property type="match status" value="1"/>
</dbReference>
<evidence type="ECO:0000256" key="4">
    <source>
        <dbReference type="ARBA" id="ARBA00023163"/>
    </source>
</evidence>
<dbReference type="CDD" id="cd06170">
    <property type="entry name" value="LuxR_C_like"/>
    <property type="match status" value="1"/>
</dbReference>
<dbReference type="PANTHER" id="PTHR43214:SF24">
    <property type="entry name" value="TRANSCRIPTIONAL REGULATORY PROTEIN NARL-RELATED"/>
    <property type="match status" value="1"/>
</dbReference>
<keyword evidence="9" id="KW-1185">Reference proteome</keyword>
<dbReference type="eggNOG" id="COG2197">
    <property type="taxonomic scope" value="Bacteria"/>
</dbReference>
<name>A0A0A0JK36_9MICO</name>
<dbReference type="GO" id="GO:0000160">
    <property type="term" value="P:phosphorelay signal transduction system"/>
    <property type="evidence" value="ECO:0007669"/>
    <property type="project" value="InterPro"/>
</dbReference>
<evidence type="ECO:0000259" key="7">
    <source>
        <dbReference type="PROSITE" id="PS50110"/>
    </source>
</evidence>
<dbReference type="PROSITE" id="PS50043">
    <property type="entry name" value="HTH_LUXR_2"/>
    <property type="match status" value="1"/>
</dbReference>
<dbReference type="Proteomes" id="UP000030011">
    <property type="component" value="Unassembled WGS sequence"/>
</dbReference>
<organism evidence="8 9">
    <name type="scientific">Knoellia subterranea KCTC 19937</name>
    <dbReference type="NCBI Taxonomy" id="1385521"/>
    <lineage>
        <taxon>Bacteria</taxon>
        <taxon>Bacillati</taxon>
        <taxon>Actinomycetota</taxon>
        <taxon>Actinomycetes</taxon>
        <taxon>Micrococcales</taxon>
        <taxon>Intrasporangiaceae</taxon>
        <taxon>Knoellia</taxon>
    </lineage>
</organism>
<evidence type="ECO:0000259" key="6">
    <source>
        <dbReference type="PROSITE" id="PS50043"/>
    </source>
</evidence>